<keyword evidence="4" id="KW-1185">Reference proteome</keyword>
<dbReference type="EMBL" id="CP065425">
    <property type="protein sequence ID" value="QQZ09394.1"/>
    <property type="molecule type" value="Genomic_DNA"/>
</dbReference>
<organism evidence="3 4">
    <name type="scientific">Heyndrickxia vini</name>
    <dbReference type="NCBI Taxonomy" id="1476025"/>
    <lineage>
        <taxon>Bacteria</taxon>
        <taxon>Bacillati</taxon>
        <taxon>Bacillota</taxon>
        <taxon>Bacilli</taxon>
        <taxon>Bacillales</taxon>
        <taxon>Bacillaceae</taxon>
        <taxon>Heyndrickxia</taxon>
    </lineage>
</organism>
<evidence type="ECO:0000313" key="3">
    <source>
        <dbReference type="EMBL" id="QQZ09394.1"/>
    </source>
</evidence>
<protein>
    <submittedName>
        <fullName evidence="3">Cadherin-like beta sandwich domain-containing protein</fullName>
    </submittedName>
</protein>
<proteinExistence type="predicted"/>
<accession>A0ABX7E2A6</accession>
<gene>
    <name evidence="3" type="ORF">I5776_20980</name>
</gene>
<dbReference type="Pfam" id="PF12733">
    <property type="entry name" value="Cadherin-like"/>
    <property type="match status" value="3"/>
</dbReference>
<feature type="region of interest" description="Disordered" evidence="1">
    <location>
        <begin position="229"/>
        <end position="279"/>
    </location>
</feature>
<evidence type="ECO:0000259" key="2">
    <source>
        <dbReference type="Pfam" id="PF12733"/>
    </source>
</evidence>
<feature type="domain" description="Cadherin-like beta-sandwich-like" evidence="2">
    <location>
        <begin position="305"/>
        <end position="390"/>
    </location>
</feature>
<feature type="domain" description="Cadherin-like beta-sandwich-like" evidence="2">
    <location>
        <begin position="45"/>
        <end position="134"/>
    </location>
</feature>
<sequence>MVNSRKLKILLTASVIGLGSVSYIPYSFAESVTAIQTAQKSNLLSELEISGLKLDQAFSSDVKVYSATVENKVQEINLLLKSNTSSAQITVNGKNVGNGTSETYSLKTGENLFLITVNNGTNESSTYKLTITREQNGDNSLKHIELSDGVLSPRFSPSTTTYNIEGLNNEERIKIIPTAMKKTSTIKINNKSVTKNGMTVNVPVGESTIRITVTAENGESKTYNFHVKRLKSNDKSPGKSPGKSTPGTTISTKPSIGPTTSTNRNTNIQQNNQKGGQAVTVQKTTAGTPQQLPSTTEQKTSKAMLSSLTVSTGTWDSTFVKDEFTYHIAVDKETKNVTISPVAVHSSSTIKIEGETKKTIQLDEGNKTVISVVVQYDDDDRKTYVLVFDR</sequence>
<feature type="compositionally biased region" description="Low complexity" evidence="1">
    <location>
        <begin position="259"/>
        <end position="273"/>
    </location>
</feature>
<evidence type="ECO:0000313" key="4">
    <source>
        <dbReference type="Proteomes" id="UP000595691"/>
    </source>
</evidence>
<feature type="domain" description="Cadherin-like beta-sandwich-like" evidence="2">
    <location>
        <begin position="152"/>
        <end position="229"/>
    </location>
</feature>
<name>A0ABX7E2A6_9BACI</name>
<dbReference type="RefSeq" id="WP_202778403.1">
    <property type="nucleotide sequence ID" value="NZ_CP065425.1"/>
</dbReference>
<reference evidence="3 4" key="1">
    <citation type="submission" date="2020-11" db="EMBL/GenBank/DDBJ databases">
        <title>Taxonomic evaluation of the Bacillus sporothermodurans group of bacteria based on whole genome sequences.</title>
        <authorList>
            <person name="Fiedler G."/>
            <person name="Herbstmann A.-D."/>
            <person name="Doll E."/>
            <person name="Wenning M."/>
            <person name="Brinks E."/>
            <person name="Kabisch J."/>
            <person name="Breitenwieser F."/>
            <person name="Lappann M."/>
            <person name="Boehnlein C."/>
            <person name="Franz C."/>
        </authorList>
    </citation>
    <scope>NUCLEOTIDE SEQUENCE [LARGE SCALE GENOMIC DNA]</scope>
    <source>
        <strain evidence="3 4">JCM 19841</strain>
    </source>
</reference>
<dbReference type="InterPro" id="IPR025883">
    <property type="entry name" value="Cadherin-like_domain"/>
</dbReference>
<dbReference type="Proteomes" id="UP000595691">
    <property type="component" value="Chromosome"/>
</dbReference>
<evidence type="ECO:0000256" key="1">
    <source>
        <dbReference type="SAM" id="MobiDB-lite"/>
    </source>
</evidence>
<feature type="compositionally biased region" description="Polar residues" evidence="1">
    <location>
        <begin position="242"/>
        <end position="258"/>
    </location>
</feature>